<evidence type="ECO:0000256" key="14">
    <source>
        <dbReference type="RuleBase" id="RU000461"/>
    </source>
</evidence>
<dbReference type="InterPro" id="IPR002401">
    <property type="entry name" value="Cyt_P450_E_grp-I"/>
</dbReference>
<dbReference type="GeneID" id="36329614"/>
<name>A0A1X6N7W9_9APHY</name>
<sequence>MAATIQLYVVASLLAVSYALWYRSKARKRSLPPGPQPYPLIGNLYDVPSEAPWRTFAKWSERYGDMIYFHTLGREVIVLNSATIAHELLDKRSAIYSYRPFFAMANEVIGWKWSLPSMDYGEKYKRHRKYLQQFFHKQNLPKYYNVELKEVHRLLNDLLDDSEHYAAHMKRLAGGVTMMLTYGHEVTSSDDSFIRIAEKGVLTIEAAGAIGAHIVDFVPWIRHLPDWFPGASIKHLPPGTREDLHDFLHKPFDYAKERLAKGTAVSCYTTALLEETKGEDDEGVRSTAAITYSAGFDTTMSALMTAMIALVADPVIQARAQAEMDSIIGKDRLPTFDDREKLLYMQCIITESIRWGVATPVGVPHRVSQDDYYNSYYIPANTMIIANAWAMLHDPQVYPEPERFNPDRFLHGEGRNPQPDPRGPAFGFGRRICPGKDLAENHLWITIASMFYAFKITPAVNDKGEKIPIDLEFSEHSIRHPKPFKCVITPRRTNSVALIRQTVDI</sequence>
<evidence type="ECO:0000256" key="3">
    <source>
        <dbReference type="ARBA" id="ARBA00005179"/>
    </source>
</evidence>
<evidence type="ECO:0000256" key="1">
    <source>
        <dbReference type="ARBA" id="ARBA00001971"/>
    </source>
</evidence>
<evidence type="ECO:0000256" key="10">
    <source>
        <dbReference type="ARBA" id="ARBA00023004"/>
    </source>
</evidence>
<dbReference type="Pfam" id="PF00067">
    <property type="entry name" value="p450"/>
    <property type="match status" value="1"/>
</dbReference>
<gene>
    <name evidence="15" type="ORF">POSPLADRAFT_1136313</name>
</gene>
<dbReference type="PRINTS" id="PR00463">
    <property type="entry name" value="EP450I"/>
</dbReference>
<keyword evidence="8" id="KW-1133">Transmembrane helix</keyword>
<keyword evidence="7 13" id="KW-0479">Metal-binding</keyword>
<accession>A0A1X6N7W9</accession>
<protein>
    <recommendedName>
        <fullName evidence="17">Cytochrome P450</fullName>
    </recommendedName>
</protein>
<dbReference type="PROSITE" id="PS00086">
    <property type="entry name" value="CYTOCHROME_P450"/>
    <property type="match status" value="1"/>
</dbReference>
<comment type="subcellular location">
    <subcellularLocation>
        <location evidence="2">Membrane</location>
        <topology evidence="2">Single-pass membrane protein</topology>
    </subcellularLocation>
</comment>
<dbReference type="AlphaFoldDB" id="A0A1X6N7W9"/>
<dbReference type="Proteomes" id="UP000194127">
    <property type="component" value="Unassembled WGS sequence"/>
</dbReference>
<proteinExistence type="inferred from homology"/>
<dbReference type="GO" id="GO:0004497">
    <property type="term" value="F:monooxygenase activity"/>
    <property type="evidence" value="ECO:0007669"/>
    <property type="project" value="UniProtKB-KW"/>
</dbReference>
<reference evidence="15 16" key="1">
    <citation type="submission" date="2017-04" db="EMBL/GenBank/DDBJ databases">
        <title>Genome Sequence of the Model Brown-Rot Fungus Postia placenta SB12.</title>
        <authorList>
            <consortium name="DOE Joint Genome Institute"/>
            <person name="Gaskell J."/>
            <person name="Kersten P."/>
            <person name="Larrondo L.F."/>
            <person name="Canessa P."/>
            <person name="Martinez D."/>
            <person name="Hibbett D."/>
            <person name="Schmoll M."/>
            <person name="Kubicek C.P."/>
            <person name="Martinez A.T."/>
            <person name="Yadav J."/>
            <person name="Master E."/>
            <person name="Magnuson J.K."/>
            <person name="James T."/>
            <person name="Yaver D."/>
            <person name="Berka R."/>
            <person name="Labutti K."/>
            <person name="Lipzen A."/>
            <person name="Aerts A."/>
            <person name="Barry K."/>
            <person name="Henrissat B."/>
            <person name="Blanchette R."/>
            <person name="Grigoriev I."/>
            <person name="Cullen D."/>
        </authorList>
    </citation>
    <scope>NUCLEOTIDE SEQUENCE [LARGE SCALE GENOMIC DNA]</scope>
    <source>
        <strain evidence="15 16">MAD-698-R-SB12</strain>
    </source>
</reference>
<evidence type="ECO:0000256" key="2">
    <source>
        <dbReference type="ARBA" id="ARBA00004167"/>
    </source>
</evidence>
<organism evidence="15 16">
    <name type="scientific">Postia placenta MAD-698-R-SB12</name>
    <dbReference type="NCBI Taxonomy" id="670580"/>
    <lineage>
        <taxon>Eukaryota</taxon>
        <taxon>Fungi</taxon>
        <taxon>Dikarya</taxon>
        <taxon>Basidiomycota</taxon>
        <taxon>Agaricomycotina</taxon>
        <taxon>Agaricomycetes</taxon>
        <taxon>Polyporales</taxon>
        <taxon>Adustoporiaceae</taxon>
        <taxon>Rhodonia</taxon>
    </lineage>
</organism>
<evidence type="ECO:0000256" key="6">
    <source>
        <dbReference type="ARBA" id="ARBA00022692"/>
    </source>
</evidence>
<evidence type="ECO:0008006" key="17">
    <source>
        <dbReference type="Google" id="ProtNLM"/>
    </source>
</evidence>
<keyword evidence="9 14" id="KW-0560">Oxidoreductase</keyword>
<dbReference type="EMBL" id="KZ110593">
    <property type="protein sequence ID" value="OSX64674.1"/>
    <property type="molecule type" value="Genomic_DNA"/>
</dbReference>
<evidence type="ECO:0000256" key="7">
    <source>
        <dbReference type="ARBA" id="ARBA00022723"/>
    </source>
</evidence>
<dbReference type="RefSeq" id="XP_024341468.1">
    <property type="nucleotide sequence ID" value="XM_024484665.1"/>
</dbReference>
<dbReference type="SUPFAM" id="SSF48264">
    <property type="entry name" value="Cytochrome P450"/>
    <property type="match status" value="1"/>
</dbReference>
<keyword evidence="11 14" id="KW-0503">Monooxygenase</keyword>
<dbReference type="GO" id="GO:0016020">
    <property type="term" value="C:membrane"/>
    <property type="evidence" value="ECO:0007669"/>
    <property type="project" value="UniProtKB-SubCell"/>
</dbReference>
<evidence type="ECO:0000313" key="15">
    <source>
        <dbReference type="EMBL" id="OSX64674.1"/>
    </source>
</evidence>
<dbReference type="InterPro" id="IPR001128">
    <property type="entry name" value="Cyt_P450"/>
</dbReference>
<keyword evidence="16" id="KW-1185">Reference proteome</keyword>
<comment type="pathway">
    <text evidence="3">Secondary metabolite biosynthesis.</text>
</comment>
<dbReference type="PANTHER" id="PTHR46300:SF7">
    <property type="entry name" value="P450, PUTATIVE (EUROFUNG)-RELATED"/>
    <property type="match status" value="1"/>
</dbReference>
<comment type="cofactor">
    <cofactor evidence="1 13">
        <name>heme</name>
        <dbReference type="ChEBI" id="CHEBI:30413"/>
    </cofactor>
</comment>
<keyword evidence="12" id="KW-0472">Membrane</keyword>
<evidence type="ECO:0000313" key="16">
    <source>
        <dbReference type="Proteomes" id="UP000194127"/>
    </source>
</evidence>
<evidence type="ECO:0000256" key="11">
    <source>
        <dbReference type="ARBA" id="ARBA00023033"/>
    </source>
</evidence>
<dbReference type="GO" id="GO:0005506">
    <property type="term" value="F:iron ion binding"/>
    <property type="evidence" value="ECO:0007669"/>
    <property type="project" value="InterPro"/>
</dbReference>
<dbReference type="InterPro" id="IPR050364">
    <property type="entry name" value="Cytochrome_P450_fung"/>
</dbReference>
<dbReference type="OrthoDB" id="3934656at2759"/>
<keyword evidence="5 13" id="KW-0349">Heme</keyword>
<dbReference type="GO" id="GO:0020037">
    <property type="term" value="F:heme binding"/>
    <property type="evidence" value="ECO:0007669"/>
    <property type="project" value="InterPro"/>
</dbReference>
<evidence type="ECO:0000256" key="4">
    <source>
        <dbReference type="ARBA" id="ARBA00010617"/>
    </source>
</evidence>
<evidence type="ECO:0000256" key="8">
    <source>
        <dbReference type="ARBA" id="ARBA00022989"/>
    </source>
</evidence>
<dbReference type="PANTHER" id="PTHR46300">
    <property type="entry name" value="P450, PUTATIVE (EUROFUNG)-RELATED-RELATED"/>
    <property type="match status" value="1"/>
</dbReference>
<comment type="similarity">
    <text evidence="4 14">Belongs to the cytochrome P450 family.</text>
</comment>
<dbReference type="Gene3D" id="1.10.630.10">
    <property type="entry name" value="Cytochrome P450"/>
    <property type="match status" value="1"/>
</dbReference>
<feature type="binding site" description="axial binding residue" evidence="13">
    <location>
        <position position="433"/>
    </location>
    <ligand>
        <name>heme</name>
        <dbReference type="ChEBI" id="CHEBI:30413"/>
    </ligand>
    <ligandPart>
        <name>Fe</name>
        <dbReference type="ChEBI" id="CHEBI:18248"/>
    </ligandPart>
</feature>
<dbReference type="GO" id="GO:0016705">
    <property type="term" value="F:oxidoreductase activity, acting on paired donors, with incorporation or reduction of molecular oxygen"/>
    <property type="evidence" value="ECO:0007669"/>
    <property type="project" value="InterPro"/>
</dbReference>
<evidence type="ECO:0000256" key="12">
    <source>
        <dbReference type="ARBA" id="ARBA00023136"/>
    </source>
</evidence>
<evidence type="ECO:0000256" key="9">
    <source>
        <dbReference type="ARBA" id="ARBA00023002"/>
    </source>
</evidence>
<dbReference type="CDD" id="cd11065">
    <property type="entry name" value="CYP64-like"/>
    <property type="match status" value="1"/>
</dbReference>
<keyword evidence="6" id="KW-0812">Transmembrane</keyword>
<evidence type="ECO:0000256" key="5">
    <source>
        <dbReference type="ARBA" id="ARBA00022617"/>
    </source>
</evidence>
<dbReference type="InterPro" id="IPR036396">
    <property type="entry name" value="Cyt_P450_sf"/>
</dbReference>
<dbReference type="InterPro" id="IPR017972">
    <property type="entry name" value="Cyt_P450_CS"/>
</dbReference>
<keyword evidence="10 13" id="KW-0408">Iron</keyword>
<evidence type="ECO:0000256" key="13">
    <source>
        <dbReference type="PIRSR" id="PIRSR602401-1"/>
    </source>
</evidence>
<dbReference type="STRING" id="670580.A0A1X6N7W9"/>